<dbReference type="InterPro" id="IPR036053">
    <property type="entry name" value="PABP-dom"/>
</dbReference>
<evidence type="ECO:0000313" key="2">
    <source>
        <dbReference type="EMBL" id="KAF9995535.1"/>
    </source>
</evidence>
<dbReference type="EMBL" id="JAAAHW010001334">
    <property type="protein sequence ID" value="KAF9995535.1"/>
    <property type="molecule type" value="Genomic_DNA"/>
</dbReference>
<feature type="domain" description="PABC" evidence="1">
    <location>
        <begin position="1"/>
        <end position="50"/>
    </location>
</feature>
<dbReference type="OrthoDB" id="19742at2759"/>
<name>A0A9P6MEQ8_9FUNG</name>
<accession>A0A9P6MEQ8</accession>
<dbReference type="AlphaFoldDB" id="A0A9P6MEQ8"/>
<dbReference type="InterPro" id="IPR002004">
    <property type="entry name" value="PABP_HYD_C"/>
</dbReference>
<dbReference type="Pfam" id="PF00658">
    <property type="entry name" value="MLLE"/>
    <property type="match status" value="1"/>
</dbReference>
<organism evidence="2 3">
    <name type="scientific">Modicella reniformis</name>
    <dbReference type="NCBI Taxonomy" id="1440133"/>
    <lineage>
        <taxon>Eukaryota</taxon>
        <taxon>Fungi</taxon>
        <taxon>Fungi incertae sedis</taxon>
        <taxon>Mucoromycota</taxon>
        <taxon>Mortierellomycotina</taxon>
        <taxon>Mortierellomycetes</taxon>
        <taxon>Mortierellales</taxon>
        <taxon>Mortierellaceae</taxon>
        <taxon>Modicella</taxon>
    </lineage>
</organism>
<dbReference type="PROSITE" id="PS51309">
    <property type="entry name" value="PABC"/>
    <property type="match status" value="1"/>
</dbReference>
<evidence type="ECO:0000313" key="3">
    <source>
        <dbReference type="Proteomes" id="UP000749646"/>
    </source>
</evidence>
<dbReference type="Gene3D" id="1.10.1900.10">
    <property type="entry name" value="c-terminal domain of poly(a) binding protein"/>
    <property type="match status" value="1"/>
</dbReference>
<gene>
    <name evidence="2" type="primary">PAB1_2</name>
    <name evidence="2" type="ORF">BGZ65_008824</name>
</gene>
<dbReference type="SUPFAM" id="SSF63570">
    <property type="entry name" value="PABC (PABP) domain"/>
    <property type="match status" value="1"/>
</dbReference>
<evidence type="ECO:0000259" key="1">
    <source>
        <dbReference type="PROSITE" id="PS51309"/>
    </source>
</evidence>
<reference evidence="2" key="1">
    <citation type="journal article" date="2020" name="Fungal Divers.">
        <title>Resolving the Mortierellaceae phylogeny through synthesis of multi-gene phylogenetics and phylogenomics.</title>
        <authorList>
            <person name="Vandepol N."/>
            <person name="Liber J."/>
            <person name="Desiro A."/>
            <person name="Na H."/>
            <person name="Kennedy M."/>
            <person name="Barry K."/>
            <person name="Grigoriev I.V."/>
            <person name="Miller A.N."/>
            <person name="O'Donnell K."/>
            <person name="Stajich J.E."/>
            <person name="Bonito G."/>
        </authorList>
    </citation>
    <scope>NUCLEOTIDE SEQUENCE</scope>
    <source>
        <strain evidence="2">MES-2147</strain>
    </source>
</reference>
<comment type="caution">
    <text evidence="2">The sequence shown here is derived from an EMBL/GenBank/DDBJ whole genome shotgun (WGS) entry which is preliminary data.</text>
</comment>
<sequence>IDARQPVYAGKITGMLLEMDNGELLHLLEDNDALDAKIEEAVAVLKAHEAEADK</sequence>
<dbReference type="SMART" id="SM00517">
    <property type="entry name" value="PolyA"/>
    <property type="match status" value="1"/>
</dbReference>
<dbReference type="GO" id="GO:0003723">
    <property type="term" value="F:RNA binding"/>
    <property type="evidence" value="ECO:0007669"/>
    <property type="project" value="InterPro"/>
</dbReference>
<dbReference type="Proteomes" id="UP000749646">
    <property type="component" value="Unassembled WGS sequence"/>
</dbReference>
<feature type="non-terminal residue" evidence="2">
    <location>
        <position position="1"/>
    </location>
</feature>
<proteinExistence type="predicted"/>
<keyword evidence="3" id="KW-1185">Reference proteome</keyword>
<protein>
    <submittedName>
        <fullName evidence="2">Protein phosphatase PP2A regulatory subunit B</fullName>
    </submittedName>
</protein>